<keyword evidence="3" id="KW-1185">Reference proteome</keyword>
<dbReference type="Proteomes" id="UP001251528">
    <property type="component" value="Unassembled WGS sequence"/>
</dbReference>
<comment type="caution">
    <text evidence="2">The sequence shown here is derived from an EMBL/GenBank/DDBJ whole genome shotgun (WGS) entry which is preliminary data.</text>
</comment>
<protein>
    <recommendedName>
        <fullName evidence="1">Pierisin-like domain-containing protein</fullName>
    </recommendedName>
</protein>
<dbReference type="AlphaFoldDB" id="A0AAJ0CPJ6"/>
<sequence>MRPASLLIGAALPWLRDATEEVAQEVFSKLDQVMSTKKYQRELTFRLDGGYEANGKLIPAAAEPLFRWDYRPPETIFQDGFQPRKASTTIDGFRKMDDLHLHLHRFINDQVQSIFVSTTRSVRRVVGSPTEIWHPPSINRRYCYEIFAHGGIDILATFKRQEISYPQQHEITFIGGIRSELIRTATEYNDRGQMVSVWYNTQFDPLLNGDHAPRLSELPNLPDNTRSFQILDTRADLPVEVKRGPATLQQINLAASAEKLSEHEFTELMASYKQKSQYKLDISEIRLEPLLKSYAEARKDLTYQLASPESKLWGDFGKLKKALIVAGSVVWVTEVIYTFTHNTTTLERTAAATEIIPFIGCGFQAASRVDKKKKIEPDEANDTALCLVADGLLISPLFPFGAALHVMRFIMSLLKGPDMPSSDEILLSRDEGWKRYLNDTFYPYLYSNLLQYPNKDVFEENIEVSLAMTALSVLSETAQAIGIIQAALQDALNSTISRPQEDQVQNISIEAIQALRERVPKNIISRQRQFLLDLPSTVRNETIVSLSLAADQLNKDIIGNITSTEMISRYTRYYTHPLRAPGPPPNNQKEVLWHMHSIADRLKRVPPSLPGHLYIAFIIGQSEKLAYLSPEILSPQAYLQEKAPDEPLEVIHTICNEETLQFARFLRGNITESQLSTRISQKDTKSTQELQTLLALKFGKVFRDLVSKDLWGLYLICLEKASSRELMAHPIISPGEAYIESWTYLIKTCYS</sequence>
<organism evidence="2 3">
    <name type="scientific">Conoideocrella luteorostrata</name>
    <dbReference type="NCBI Taxonomy" id="1105319"/>
    <lineage>
        <taxon>Eukaryota</taxon>
        <taxon>Fungi</taxon>
        <taxon>Dikarya</taxon>
        <taxon>Ascomycota</taxon>
        <taxon>Pezizomycotina</taxon>
        <taxon>Sordariomycetes</taxon>
        <taxon>Hypocreomycetidae</taxon>
        <taxon>Hypocreales</taxon>
        <taxon>Clavicipitaceae</taxon>
        <taxon>Conoideocrella</taxon>
    </lineage>
</organism>
<gene>
    <name evidence="2" type="ORF">QQS21_006670</name>
</gene>
<feature type="domain" description="Pierisin-like" evidence="1">
    <location>
        <begin position="65"/>
        <end position="203"/>
    </location>
</feature>
<dbReference type="Pfam" id="PF22596">
    <property type="entry name" value="Scabin-like"/>
    <property type="match status" value="1"/>
</dbReference>
<evidence type="ECO:0000313" key="2">
    <source>
        <dbReference type="EMBL" id="KAK2595623.1"/>
    </source>
</evidence>
<accession>A0AAJ0CPJ6</accession>
<evidence type="ECO:0000313" key="3">
    <source>
        <dbReference type="Proteomes" id="UP001251528"/>
    </source>
</evidence>
<proteinExistence type="predicted"/>
<dbReference type="SUPFAM" id="SSF56399">
    <property type="entry name" value="ADP-ribosylation"/>
    <property type="match status" value="1"/>
</dbReference>
<reference evidence="2" key="1">
    <citation type="submission" date="2023-06" db="EMBL/GenBank/DDBJ databases">
        <title>Conoideocrella luteorostrata (Hypocreales: Clavicipitaceae), a potential biocontrol fungus for elongate hemlock scale in United States Christmas tree production areas.</title>
        <authorList>
            <person name="Barrett H."/>
            <person name="Lovett B."/>
            <person name="Macias A.M."/>
            <person name="Stajich J.E."/>
            <person name="Kasson M.T."/>
        </authorList>
    </citation>
    <scope>NUCLEOTIDE SEQUENCE</scope>
    <source>
        <strain evidence="2">ARSEF 14590</strain>
    </source>
</reference>
<evidence type="ECO:0000259" key="1">
    <source>
        <dbReference type="Pfam" id="PF22596"/>
    </source>
</evidence>
<dbReference type="EMBL" id="JASWJB010000126">
    <property type="protein sequence ID" value="KAK2595623.1"/>
    <property type="molecule type" value="Genomic_DNA"/>
</dbReference>
<dbReference type="InterPro" id="IPR054695">
    <property type="entry name" value="Pierisin-like_dom"/>
</dbReference>
<dbReference type="Gene3D" id="3.90.210.10">
    <property type="entry name" value="Heat-Labile Enterotoxin, subunit A"/>
    <property type="match status" value="1"/>
</dbReference>
<name>A0AAJ0CPJ6_9HYPO</name>